<dbReference type="EMBL" id="ACRE02000046">
    <property type="protein sequence ID" value="EGE38033.1"/>
    <property type="molecule type" value="Genomic_DNA"/>
</dbReference>
<proteinExistence type="predicted"/>
<dbReference type="Gene3D" id="3.30.2010.10">
    <property type="entry name" value="Metalloproteases ('zincins'), catalytic domain"/>
    <property type="match status" value="1"/>
</dbReference>
<dbReference type="AlphaFoldDB" id="F2UXT2"/>
<dbReference type="InterPro" id="IPR006640">
    <property type="entry name" value="SprT-like_domain"/>
</dbReference>
<dbReference type="GO" id="GO:0006950">
    <property type="term" value="P:response to stress"/>
    <property type="evidence" value="ECO:0007669"/>
    <property type="project" value="UniProtKB-ARBA"/>
</dbReference>
<feature type="compositionally biased region" description="Basic residues" evidence="1">
    <location>
        <begin position="1"/>
        <end position="11"/>
    </location>
</feature>
<evidence type="ECO:0000259" key="2">
    <source>
        <dbReference type="Pfam" id="PF10263"/>
    </source>
</evidence>
<reference evidence="3 4" key="2">
    <citation type="submission" date="2011-10" db="EMBL/GenBank/DDBJ databases">
        <title>The Genome Sequence of Actinomyces viscosus C505.</title>
        <authorList>
            <consortium name="The Broad Institute Genome Sequencing Platform"/>
            <consortium name="The Broad Institute Genome Sequencing Center for Infectious Disease"/>
            <person name="Earl A."/>
            <person name="Ward D."/>
            <person name="Feldgarden M."/>
            <person name="Gevers D."/>
            <person name="Sibley C.D."/>
            <person name="Field T.R."/>
            <person name="Grinwis M."/>
            <person name="Eshaghurshan C.S."/>
            <person name="Surette M.G."/>
            <person name="Young S.K."/>
            <person name="Zeng Q."/>
            <person name="Gargeya S."/>
            <person name="Fitzgerald M."/>
            <person name="Haas B."/>
            <person name="Abouelleil A."/>
            <person name="Alvarado L."/>
            <person name="Arachchi H.M."/>
            <person name="Berlin A."/>
            <person name="Brown A."/>
            <person name="Chapman S.B."/>
            <person name="Chen Z."/>
            <person name="Dunbar C."/>
            <person name="Freedman E."/>
            <person name="Gearin G."/>
            <person name="Goldberg J."/>
            <person name="Griggs A."/>
            <person name="Gujja S."/>
            <person name="Heiman D."/>
            <person name="Howarth C."/>
            <person name="Larson L."/>
            <person name="Lui A."/>
            <person name="MacDonald P.J.P."/>
            <person name="Montmayeur A."/>
            <person name="Murphy C."/>
            <person name="Neiman D."/>
            <person name="Pearson M."/>
            <person name="Priest M."/>
            <person name="Roberts A."/>
            <person name="Saif S."/>
            <person name="Shea T."/>
            <person name="Shenoy N."/>
            <person name="Sisk P."/>
            <person name="Stolte C."/>
            <person name="Sykes S."/>
            <person name="Wortman J."/>
            <person name="Nusbaum C."/>
            <person name="Birren B."/>
        </authorList>
    </citation>
    <scope>NUCLEOTIDE SEQUENCE [LARGE SCALE GENOMIC DNA]</scope>
    <source>
        <strain evidence="3 4">C505</strain>
    </source>
</reference>
<dbReference type="Proteomes" id="UP000004668">
    <property type="component" value="Unassembled WGS sequence"/>
</dbReference>
<accession>F2UXT2</accession>
<evidence type="ECO:0000313" key="4">
    <source>
        <dbReference type="Proteomes" id="UP000004668"/>
    </source>
</evidence>
<evidence type="ECO:0000313" key="3">
    <source>
        <dbReference type="EMBL" id="EGE38033.1"/>
    </source>
</evidence>
<feature type="region of interest" description="Disordered" evidence="1">
    <location>
        <begin position="1"/>
        <end position="40"/>
    </location>
</feature>
<evidence type="ECO:0000256" key="1">
    <source>
        <dbReference type="SAM" id="MobiDB-lite"/>
    </source>
</evidence>
<comment type="caution">
    <text evidence="3">The sequence shown here is derived from an EMBL/GenBank/DDBJ whole genome shotgun (WGS) entry which is preliminary data.</text>
</comment>
<dbReference type="eggNOG" id="COG3091">
    <property type="taxonomic scope" value="Bacteria"/>
</dbReference>
<name>F2UXT2_ACTVI</name>
<protein>
    <recommendedName>
        <fullName evidence="2">SprT-like domain-containing protein</fullName>
    </recommendedName>
</protein>
<dbReference type="HOGENOM" id="CLU_104499_0_0_11"/>
<reference evidence="4" key="1">
    <citation type="submission" date="2010-02" db="EMBL/GenBank/DDBJ databases">
        <title>The Genome Sequence of Prevotella oris strain C735.</title>
        <authorList>
            <consortium name="The Broad Institute Genome Sequencing Platform"/>
            <person name="Ward D."/>
            <person name="Feldgarden M."/>
            <person name="Earl A."/>
            <person name="Young S.K."/>
            <person name="Zeng Q."/>
            <person name="Koehrsen M."/>
            <person name="Alvarado L."/>
            <person name="Berlin A."/>
            <person name="Bochicchio J."/>
            <person name="Borenstein D."/>
            <person name="Chapman S.B."/>
            <person name="Chen Z."/>
            <person name="Engels R."/>
            <person name="Freedman E."/>
            <person name="Gellesch M."/>
            <person name="Goldberg J."/>
            <person name="Griggs A."/>
            <person name="Gujja S."/>
            <person name="Heilman E."/>
            <person name="Heiman D."/>
            <person name="Hepburn T."/>
            <person name="Howarth C."/>
            <person name="Jen D."/>
            <person name="Larson L."/>
            <person name="Mehta T."/>
            <person name="Park D."/>
            <person name="Pearson M."/>
            <person name="Roberts A."/>
            <person name="Saif S."/>
            <person name="Shea T."/>
            <person name="Shenoy N."/>
            <person name="Sisk P."/>
            <person name="Stolte C."/>
            <person name="Sykes S."/>
            <person name="Thomson T."/>
            <person name="Walk T."/>
            <person name="White J."/>
            <person name="Yandava C."/>
            <person name="Sibley C.D."/>
            <person name="Field T.R."/>
            <person name="Grinwis M."/>
            <person name="Eshaghurshan C.S."/>
            <person name="Surette M.G."/>
            <person name="Haas B."/>
            <person name="Nusbaum C."/>
            <person name="Birren B."/>
        </authorList>
    </citation>
    <scope>NUCLEOTIDE SEQUENCE [LARGE SCALE GENOMIC DNA]</scope>
    <source>
        <strain evidence="4">C505</strain>
    </source>
</reference>
<gene>
    <name evidence="3" type="ORF">HMPREF0059_00884</name>
</gene>
<sequence>MSHHGPTHGPKRPGPPAASARSGADGRRCAPQRRRRPGESAVAYRGAVNLPDVLSLARSLMEEADVGDWDLAFDRARRRAGQTDHARRRITLSRHLMSLYDETQVRETILHEIAHARVGPRHGHDAVWAAEATRLGATGRRLIDAQAPRLRGRWVGRCPAGHEVDRMRRPASPVSCSRCAPRFSLDHLLAWSLDGEPVPHERISERYSRLLRLAHIQPPDDPAGPSRTLSS</sequence>
<organism evidence="3 4">
    <name type="scientific">Actinomyces viscosus C505</name>
    <dbReference type="NCBI Taxonomy" id="562973"/>
    <lineage>
        <taxon>Bacteria</taxon>
        <taxon>Bacillati</taxon>
        <taxon>Actinomycetota</taxon>
        <taxon>Actinomycetes</taxon>
        <taxon>Actinomycetales</taxon>
        <taxon>Actinomycetaceae</taxon>
        <taxon>Actinomyces</taxon>
    </lineage>
</organism>
<dbReference type="Pfam" id="PF10263">
    <property type="entry name" value="SprT-like"/>
    <property type="match status" value="1"/>
</dbReference>
<feature type="domain" description="SprT-like" evidence="2">
    <location>
        <begin position="69"/>
        <end position="140"/>
    </location>
</feature>